<evidence type="ECO:0000313" key="3">
    <source>
        <dbReference type="Proteomes" id="UP001595843"/>
    </source>
</evidence>
<keyword evidence="3" id="KW-1185">Reference proteome</keyword>
<reference evidence="3" key="1">
    <citation type="journal article" date="2019" name="Int. J. Syst. Evol. Microbiol.">
        <title>The Global Catalogue of Microorganisms (GCM) 10K type strain sequencing project: providing services to taxonomists for standard genome sequencing and annotation.</title>
        <authorList>
            <consortium name="The Broad Institute Genomics Platform"/>
            <consortium name="The Broad Institute Genome Sequencing Center for Infectious Disease"/>
            <person name="Wu L."/>
            <person name="Ma J."/>
        </authorList>
    </citation>
    <scope>NUCLEOTIDE SEQUENCE [LARGE SCALE GENOMIC DNA]</scope>
    <source>
        <strain evidence="3">IBRC-M 10813</strain>
    </source>
</reference>
<organism evidence="2 3">
    <name type="scientific">Salinithrix halophila</name>
    <dbReference type="NCBI Taxonomy" id="1485204"/>
    <lineage>
        <taxon>Bacteria</taxon>
        <taxon>Bacillati</taxon>
        <taxon>Bacillota</taxon>
        <taxon>Bacilli</taxon>
        <taxon>Bacillales</taxon>
        <taxon>Thermoactinomycetaceae</taxon>
        <taxon>Salinithrix</taxon>
    </lineage>
</organism>
<dbReference type="Proteomes" id="UP001595843">
    <property type="component" value="Unassembled WGS sequence"/>
</dbReference>
<accession>A0ABV8JB87</accession>
<evidence type="ECO:0000313" key="2">
    <source>
        <dbReference type="EMBL" id="MFC4076157.1"/>
    </source>
</evidence>
<feature type="region of interest" description="Disordered" evidence="1">
    <location>
        <begin position="135"/>
        <end position="184"/>
    </location>
</feature>
<name>A0ABV8JB87_9BACL</name>
<protein>
    <submittedName>
        <fullName evidence="2">Uncharacterized protein</fullName>
    </submittedName>
</protein>
<proteinExistence type="predicted"/>
<dbReference type="EMBL" id="JBHSAP010000007">
    <property type="protein sequence ID" value="MFC4076157.1"/>
    <property type="molecule type" value="Genomic_DNA"/>
</dbReference>
<dbReference type="RefSeq" id="WP_380702749.1">
    <property type="nucleotide sequence ID" value="NZ_JBHSAP010000007.1"/>
</dbReference>
<comment type="caution">
    <text evidence="2">The sequence shown here is derived from an EMBL/GenBank/DDBJ whole genome shotgun (WGS) entry which is preliminary data.</text>
</comment>
<evidence type="ECO:0000256" key="1">
    <source>
        <dbReference type="SAM" id="MobiDB-lite"/>
    </source>
</evidence>
<gene>
    <name evidence="2" type="ORF">ACFOUO_04965</name>
</gene>
<sequence>MNGIEAYFTGLLDRLSDWWQGLNGWEKAGVITAVSVLGGILTVATGGGFLAGGFTALGAALTANDILENPDPTKSFIQDPIGTMKRWGKDLLKLPPQEAAVVVLAVAVDQLSRRIPVIRALDELIDRGKSTLQRSARKWMPGGQVQEAGTGARMDGNEPDVRHSRGPGDSGGSGGDGGKEPKKKENAWERFEKEDLLPGSVGVNKTKSLFKQVLDMAYKEDPTRKTTYGIPDDIVIKDGRITIVEEAKMYSKKDFERLAELAKENPDRFIKRGIPAESDLRQNRYIQFAKHKESVNYLLKNLDNISKAKELGITSSDSKVEYMLKVPKWASEEKLEMMKRAFEEELNITVKYRKIDWGGK</sequence>